<keyword evidence="2" id="KW-1133">Transmembrane helix</keyword>
<evidence type="ECO:0000313" key="4">
    <source>
        <dbReference type="Proteomes" id="UP000008808"/>
    </source>
</evidence>
<reference evidence="4" key="1">
    <citation type="journal article" date="2009" name="J. Bacteriol.">
        <title>Complete genome sequence of Erythrobacter litoralis HTCC2594.</title>
        <authorList>
            <person name="Oh H.M."/>
            <person name="Giovannoni S.J."/>
            <person name="Ferriera S."/>
            <person name="Johnson J."/>
            <person name="Cho J.C."/>
        </authorList>
    </citation>
    <scope>NUCLEOTIDE SEQUENCE [LARGE SCALE GENOMIC DNA]</scope>
    <source>
        <strain evidence="4">HTCC2594</strain>
    </source>
</reference>
<feature type="region of interest" description="Disordered" evidence="1">
    <location>
        <begin position="1"/>
        <end position="23"/>
    </location>
</feature>
<accession>Q2NCW7</accession>
<dbReference type="STRING" id="314225.ELI_01910"/>
<keyword evidence="4" id="KW-1185">Reference proteome</keyword>
<evidence type="ECO:0000256" key="2">
    <source>
        <dbReference type="SAM" id="Phobius"/>
    </source>
</evidence>
<proteinExistence type="predicted"/>
<feature type="region of interest" description="Disordered" evidence="1">
    <location>
        <begin position="215"/>
        <end position="237"/>
    </location>
</feature>
<keyword evidence="2" id="KW-0472">Membrane</keyword>
<gene>
    <name evidence="3" type="ordered locus">ELI_01910</name>
</gene>
<evidence type="ECO:0000256" key="1">
    <source>
        <dbReference type="SAM" id="MobiDB-lite"/>
    </source>
</evidence>
<dbReference type="EMBL" id="CP000157">
    <property type="protein sequence ID" value="ABC62474.1"/>
    <property type="molecule type" value="Genomic_DNA"/>
</dbReference>
<dbReference type="Proteomes" id="UP000008808">
    <property type="component" value="Chromosome"/>
</dbReference>
<keyword evidence="2" id="KW-0812">Transmembrane</keyword>
<evidence type="ECO:0000313" key="3">
    <source>
        <dbReference type="EMBL" id="ABC62474.1"/>
    </source>
</evidence>
<protein>
    <submittedName>
        <fullName evidence="3">Uncharacterized protein</fullName>
    </submittedName>
</protein>
<name>Q2NCW7_ERYLH</name>
<feature type="transmembrane region" description="Helical" evidence="2">
    <location>
        <begin position="30"/>
        <end position="49"/>
    </location>
</feature>
<dbReference type="AlphaFoldDB" id="Q2NCW7"/>
<sequence>MPSLPTEAAPPMARSTPVKEETPEGSLTDYWWIAAILAGFAAVAVALVFRRRRTASAPILIEAPKVAPTGGAADALATDLTDLRVELEAIRVTRSMRNATLAYRLTLTNRGSHALRNLNIGGDLTSAHGGSPITEQLADPAKDLPVIQAVDHLGAGQRKSLTGELRLPLESVRLIRQGKVPIYVPLARIRVSDGRGEPRAFTFVVGKQPQPGLGRLQPFRLDTPPQGFSDVGARALT</sequence>
<dbReference type="KEGG" id="eli:ELI_01910"/>
<dbReference type="HOGENOM" id="CLU_1169241_0_0_5"/>
<organism evidence="3 4">
    <name type="scientific">Erythrobacter litoralis (strain HTCC2594)</name>
    <dbReference type="NCBI Taxonomy" id="314225"/>
    <lineage>
        <taxon>Bacteria</taxon>
        <taxon>Pseudomonadati</taxon>
        <taxon>Pseudomonadota</taxon>
        <taxon>Alphaproteobacteria</taxon>
        <taxon>Sphingomonadales</taxon>
        <taxon>Erythrobacteraceae</taxon>
        <taxon>Erythrobacter/Porphyrobacter group</taxon>
        <taxon>Erythrobacter</taxon>
    </lineage>
</organism>